<dbReference type="KEGG" id="ott:OTT_1540"/>
<keyword evidence="1" id="KW-0812">Transmembrane</keyword>
<keyword evidence="1" id="KW-1133">Transmembrane helix</keyword>
<dbReference type="HOGENOM" id="CLU_3138475_0_0_5"/>
<accession>B3CUF1</accession>
<dbReference type="RefSeq" id="WP_012462006.1">
    <property type="nucleotide sequence ID" value="NC_010793.1"/>
</dbReference>
<evidence type="ECO:0000256" key="1">
    <source>
        <dbReference type="SAM" id="Phobius"/>
    </source>
</evidence>
<gene>
    <name evidence="2" type="ordered locus">OTT_1540</name>
</gene>
<proteinExistence type="predicted"/>
<protein>
    <submittedName>
        <fullName evidence="2">Uncharacterized protein</fullName>
    </submittedName>
</protein>
<feature type="transmembrane region" description="Helical" evidence="1">
    <location>
        <begin position="22"/>
        <end position="44"/>
    </location>
</feature>
<evidence type="ECO:0000313" key="3">
    <source>
        <dbReference type="Proteomes" id="UP000001033"/>
    </source>
</evidence>
<organism evidence="2 3">
    <name type="scientific">Orientia tsutsugamushi (strain Ikeda)</name>
    <name type="common">Rickettsia tsutsugamushi</name>
    <dbReference type="NCBI Taxonomy" id="334380"/>
    <lineage>
        <taxon>Bacteria</taxon>
        <taxon>Pseudomonadati</taxon>
        <taxon>Pseudomonadota</taxon>
        <taxon>Alphaproteobacteria</taxon>
        <taxon>Rickettsiales</taxon>
        <taxon>Rickettsiaceae</taxon>
        <taxon>Rickettsieae</taxon>
        <taxon>Orientia</taxon>
    </lineage>
</organism>
<dbReference type="EMBL" id="AP008981">
    <property type="protein sequence ID" value="BAG40998.1"/>
    <property type="molecule type" value="Genomic_DNA"/>
</dbReference>
<dbReference type="Proteomes" id="UP000001033">
    <property type="component" value="Chromosome"/>
</dbReference>
<keyword evidence="1" id="KW-0472">Membrane</keyword>
<dbReference type="AlphaFoldDB" id="B3CUF1"/>
<name>B3CUF1_ORITI</name>
<evidence type="ECO:0000313" key="2">
    <source>
        <dbReference type="EMBL" id="BAG40998.1"/>
    </source>
</evidence>
<sequence length="49" mass="5525">MDIRLGFMINILKAYNFVQGNYYYNIITGNIGSIFATGGIMSVFKEGIR</sequence>
<reference evidence="3" key="1">
    <citation type="journal article" date="2008" name="DNA Res.">
        <title>The whole-genome sequencing of the obligate intracellular bacterium Orientia tsutsugamushi revealed massive gene amplification during reductive genome evolution.</title>
        <authorList>
            <person name="Nakayama K."/>
            <person name="Yamashita A."/>
            <person name="Kurokawa K."/>
            <person name="Morimoto T."/>
            <person name="Ogawa M."/>
            <person name="Fukuhara M."/>
            <person name="Urakami H."/>
            <person name="Ohnishi M."/>
            <person name="Uchiyama I."/>
            <person name="Ogura Y."/>
            <person name="Ooka T."/>
            <person name="Oshima K."/>
            <person name="Tamura A."/>
            <person name="Hattori M."/>
            <person name="Hayashi T."/>
        </authorList>
    </citation>
    <scope>NUCLEOTIDE SEQUENCE [LARGE SCALE GENOMIC DNA]</scope>
    <source>
        <strain evidence="3">Ikeda</strain>
    </source>
</reference>